<feature type="active site" evidence="5">
    <location>
        <position position="116"/>
    </location>
</feature>
<dbReference type="SUPFAM" id="SSF53774">
    <property type="entry name" value="Glutaminase/Asparaginase"/>
    <property type="match status" value="1"/>
</dbReference>
<organism evidence="8 9">
    <name type="scientific">Halocaridina rubra</name>
    <name type="common">Hawaiian red shrimp</name>
    <dbReference type="NCBI Taxonomy" id="373956"/>
    <lineage>
        <taxon>Eukaryota</taxon>
        <taxon>Metazoa</taxon>
        <taxon>Ecdysozoa</taxon>
        <taxon>Arthropoda</taxon>
        <taxon>Crustacea</taxon>
        <taxon>Multicrustacea</taxon>
        <taxon>Malacostraca</taxon>
        <taxon>Eumalacostraca</taxon>
        <taxon>Eucarida</taxon>
        <taxon>Decapoda</taxon>
        <taxon>Pleocyemata</taxon>
        <taxon>Caridea</taxon>
        <taxon>Atyoidea</taxon>
        <taxon>Atyidae</taxon>
        <taxon>Halocaridina</taxon>
    </lineage>
</organism>
<dbReference type="CDD" id="cd08963">
    <property type="entry name" value="L-asparaginase_I"/>
    <property type="match status" value="1"/>
</dbReference>
<dbReference type="GO" id="GO:0006528">
    <property type="term" value="P:asparagine metabolic process"/>
    <property type="evidence" value="ECO:0007669"/>
    <property type="project" value="UniProtKB-ARBA"/>
</dbReference>
<dbReference type="InterPro" id="IPR036152">
    <property type="entry name" value="Asp/glu_Ase-like_sf"/>
</dbReference>
<dbReference type="PRINTS" id="PR00139">
    <property type="entry name" value="ASNGLNASE"/>
</dbReference>
<name>A0AAN8X213_HALRR</name>
<dbReference type="PIRSF" id="PIRSF001220">
    <property type="entry name" value="L-ASNase_gatD"/>
    <property type="match status" value="1"/>
</dbReference>
<evidence type="ECO:0000259" key="6">
    <source>
        <dbReference type="Pfam" id="PF00710"/>
    </source>
</evidence>
<feature type="active site" evidence="4">
    <location>
        <position position="15"/>
    </location>
</feature>
<feature type="binding site" evidence="3">
    <location>
        <position position="85"/>
    </location>
    <ligand>
        <name>substrate</name>
    </ligand>
</feature>
<comment type="caution">
    <text evidence="8">The sequence shown here is derived from an EMBL/GenBank/DDBJ whole genome shotgun (WGS) entry which is preliminary data.</text>
</comment>
<proteinExistence type="predicted"/>
<dbReference type="InterPro" id="IPR041725">
    <property type="entry name" value="L-asparaginase_I"/>
</dbReference>
<dbReference type="InterPro" id="IPR037152">
    <property type="entry name" value="L-asparaginase_N_sf"/>
</dbReference>
<feature type="active site" description="O-isoaspartyl threonine intermediate" evidence="2">
    <location>
        <position position="15"/>
    </location>
</feature>
<dbReference type="Gene3D" id="3.40.50.1170">
    <property type="entry name" value="L-asparaginase, N-terminal domain"/>
    <property type="match status" value="1"/>
</dbReference>
<dbReference type="Pfam" id="PF00710">
    <property type="entry name" value="Asparaginase"/>
    <property type="match status" value="1"/>
</dbReference>
<dbReference type="SMART" id="SM00870">
    <property type="entry name" value="Asparaginase"/>
    <property type="match status" value="1"/>
</dbReference>
<evidence type="ECO:0000313" key="9">
    <source>
        <dbReference type="Proteomes" id="UP001381693"/>
    </source>
</evidence>
<dbReference type="FunFam" id="3.40.50.1170:FF:000003">
    <property type="entry name" value="60 kDa lysophospholipase"/>
    <property type="match status" value="1"/>
</dbReference>
<dbReference type="InterPro" id="IPR027475">
    <property type="entry name" value="Asparaginase/glutaminase_AS2"/>
</dbReference>
<dbReference type="AlphaFoldDB" id="A0AAN8X213"/>
<evidence type="ECO:0000256" key="2">
    <source>
        <dbReference type="PIRSR" id="PIRSR001220-1"/>
    </source>
</evidence>
<evidence type="ECO:0000256" key="3">
    <source>
        <dbReference type="PIRSR" id="PIRSR001220-2"/>
    </source>
</evidence>
<dbReference type="InterPro" id="IPR027473">
    <property type="entry name" value="L-asparaginase_C"/>
</dbReference>
<feature type="binding site" evidence="3">
    <location>
        <begin position="116"/>
        <end position="117"/>
    </location>
    <ligand>
        <name>substrate</name>
    </ligand>
</feature>
<evidence type="ECO:0000313" key="7">
    <source>
        <dbReference type="EMBL" id="KAK7069840.1"/>
    </source>
</evidence>
<dbReference type="GO" id="GO:0004067">
    <property type="term" value="F:asparaginase activity"/>
    <property type="evidence" value="ECO:0007669"/>
    <property type="project" value="UniProtKB-UniRule"/>
</dbReference>
<evidence type="ECO:0000313" key="8">
    <source>
        <dbReference type="EMBL" id="KAK7071489.1"/>
    </source>
</evidence>
<evidence type="ECO:0000256" key="1">
    <source>
        <dbReference type="ARBA" id="ARBA00012920"/>
    </source>
</evidence>
<gene>
    <name evidence="8" type="ORF">SK128_001341</name>
    <name evidence="7" type="ORF">SK128_009353</name>
</gene>
<reference evidence="8 9" key="1">
    <citation type="submission" date="2023-11" db="EMBL/GenBank/DDBJ databases">
        <title>Halocaridina rubra genome assembly.</title>
        <authorList>
            <person name="Smith C."/>
        </authorList>
    </citation>
    <scope>NUCLEOTIDE SEQUENCE [LARGE SCALE GENOMIC DNA]</scope>
    <source>
        <strain evidence="8">EP-1</strain>
        <tissue evidence="8">Whole</tissue>
    </source>
</reference>
<feature type="domain" description="L-asparaginase N-terminal" evidence="6">
    <location>
        <begin position="6"/>
        <end position="210"/>
    </location>
</feature>
<dbReference type="PROSITE" id="PS00144">
    <property type="entry name" value="ASN_GLN_ASE_1"/>
    <property type="match status" value="1"/>
</dbReference>
<protein>
    <recommendedName>
        <fullName evidence="1">asparaginase</fullName>
        <ecNumber evidence="1">3.5.1.1</ecNumber>
    </recommendedName>
</protein>
<evidence type="ECO:0000256" key="5">
    <source>
        <dbReference type="PROSITE-ProRule" id="PRU10100"/>
    </source>
</evidence>
<dbReference type="InterPro" id="IPR020827">
    <property type="entry name" value="Asparaginase/glutaminase_AS1"/>
</dbReference>
<dbReference type="EMBL" id="JAXCGZ010015764">
    <property type="protein sequence ID" value="KAK7069840.1"/>
    <property type="molecule type" value="Genomic_DNA"/>
</dbReference>
<keyword evidence="9" id="KW-1185">Reference proteome</keyword>
<dbReference type="Gene3D" id="3.40.50.40">
    <property type="match status" value="1"/>
</dbReference>
<dbReference type="InterPro" id="IPR006034">
    <property type="entry name" value="Asparaginase/glutaminase-like"/>
</dbReference>
<dbReference type="PANTHER" id="PTHR11707">
    <property type="entry name" value="L-ASPARAGINASE"/>
    <property type="match status" value="1"/>
</dbReference>
<evidence type="ECO:0000256" key="4">
    <source>
        <dbReference type="PROSITE-ProRule" id="PRU10099"/>
    </source>
</evidence>
<dbReference type="EC" id="3.5.1.1" evidence="1"/>
<dbReference type="PROSITE" id="PS00917">
    <property type="entry name" value="ASN_GLN_ASE_2"/>
    <property type="match status" value="1"/>
</dbReference>
<dbReference type="SFLD" id="SFLDS00057">
    <property type="entry name" value="Glutaminase/Asparaginase"/>
    <property type="match status" value="1"/>
</dbReference>
<dbReference type="PIRSF" id="PIRSF500176">
    <property type="entry name" value="L_ASNase"/>
    <property type="match status" value="1"/>
</dbReference>
<accession>A0AAN8X213</accession>
<sequence>MTSKPRVLVIYTGGTIGMINNERGRMAPAPGKLEKFIRSDPHLHNDEYMQSTFGSIPNSSLIISHAQRNRHIIYKVKEYEQLLDSSNLTTKDWIHMANDIKNNYEEYDGFVVLHGTDTLDYTASALSFMLENLKKPVVVTGAQIPIFEPRSDGAENMIQAIIIAGCYDIPEVTVLFGRKLIRGNRTVKISSERLEAFTSPNCPPLADFNIFIDGNYQPPNYAITREEFQVFDKLNSNVCLLKFYPAITSEVISAVLRHPMEGAVIEAYGAGNIPSNQDITNASPEECYESRCHFGVCYAMSSRNSHSSL</sequence>
<dbReference type="PANTHER" id="PTHR11707:SF28">
    <property type="entry name" value="60 KDA LYSOPHOSPHOLIPASE"/>
    <property type="match status" value="1"/>
</dbReference>
<dbReference type="PROSITE" id="PS51732">
    <property type="entry name" value="ASN_GLN_ASE_3"/>
    <property type="match status" value="1"/>
</dbReference>
<dbReference type="InterPro" id="IPR027474">
    <property type="entry name" value="L-asparaginase_N"/>
</dbReference>
<dbReference type="EMBL" id="JAXCGZ010014447">
    <property type="protein sequence ID" value="KAK7071489.1"/>
    <property type="molecule type" value="Genomic_DNA"/>
</dbReference>
<dbReference type="Proteomes" id="UP001381693">
    <property type="component" value="Unassembled WGS sequence"/>
</dbReference>